<name>J9FUZ4_9ZZZZ</name>
<feature type="non-terminal residue" evidence="1">
    <location>
        <position position="1"/>
    </location>
</feature>
<dbReference type="AlphaFoldDB" id="J9FUZ4"/>
<accession>J9FUZ4</accession>
<organism evidence="1">
    <name type="scientific">gut metagenome</name>
    <dbReference type="NCBI Taxonomy" id="749906"/>
    <lineage>
        <taxon>unclassified sequences</taxon>
        <taxon>metagenomes</taxon>
        <taxon>organismal metagenomes</taxon>
    </lineage>
</organism>
<evidence type="ECO:0000313" key="1">
    <source>
        <dbReference type="EMBL" id="EJW98323.1"/>
    </source>
</evidence>
<reference evidence="1" key="1">
    <citation type="journal article" date="2012" name="PLoS ONE">
        <title>Gene sets for utilization of primary and secondary nutrition supplies in the distal gut of endangered iberian lynx.</title>
        <authorList>
            <person name="Alcaide M."/>
            <person name="Messina E."/>
            <person name="Richter M."/>
            <person name="Bargiela R."/>
            <person name="Peplies J."/>
            <person name="Huws S.A."/>
            <person name="Newbold C.J."/>
            <person name="Golyshin P.N."/>
            <person name="Simon M.A."/>
            <person name="Lopez G."/>
            <person name="Yakimov M.M."/>
            <person name="Ferrer M."/>
        </authorList>
    </citation>
    <scope>NUCLEOTIDE SEQUENCE</scope>
</reference>
<comment type="caution">
    <text evidence="1">The sequence shown here is derived from an EMBL/GenBank/DDBJ whole genome shotgun (WGS) entry which is preliminary data.</text>
</comment>
<proteinExistence type="predicted"/>
<dbReference type="EMBL" id="AMCI01004315">
    <property type="protein sequence ID" value="EJW98323.1"/>
    <property type="molecule type" value="Genomic_DNA"/>
</dbReference>
<sequence length="46" mass="5419">DWNTHWMCLLKIGHTGYLDRDEIGSGNDLIASSYKTDLQLQFRMKF</sequence>
<protein>
    <submittedName>
        <fullName evidence="1">Uncharacterized protein</fullName>
    </submittedName>
</protein>
<gene>
    <name evidence="1" type="ORF">EVA_13568</name>
</gene>